<feature type="transmembrane region" description="Helical" evidence="5">
    <location>
        <begin position="97"/>
        <end position="115"/>
    </location>
</feature>
<sequence>MKIVKNILCVLFALMFINAGLDKFFHYMPVPPADEATTKLYEAIGTISWLMPLVGTVEVVGGLLFLFPKTRALAALIILPVMVGILVHTATFFPSGLLIVILMFVVLLWVIASNWNRYKILIN</sequence>
<dbReference type="RefSeq" id="WP_330975033.1">
    <property type="nucleotide sequence ID" value="NZ_JAZGLY010000005.1"/>
</dbReference>
<dbReference type="EMBL" id="JAZGLY010000005">
    <property type="protein sequence ID" value="MEE6187625.1"/>
    <property type="molecule type" value="Genomic_DNA"/>
</dbReference>
<evidence type="ECO:0000256" key="1">
    <source>
        <dbReference type="ARBA" id="ARBA00004141"/>
    </source>
</evidence>
<organism evidence="6 7">
    <name type="scientific">Niabella digestorum</name>
    <dbReference type="NCBI Taxonomy" id="3117701"/>
    <lineage>
        <taxon>Bacteria</taxon>
        <taxon>Pseudomonadati</taxon>
        <taxon>Bacteroidota</taxon>
        <taxon>Chitinophagia</taxon>
        <taxon>Chitinophagales</taxon>
        <taxon>Chitinophagaceae</taxon>
        <taxon>Niabella</taxon>
    </lineage>
</organism>
<accession>A0ABU7RI13</accession>
<evidence type="ECO:0000313" key="7">
    <source>
        <dbReference type="Proteomes" id="UP001357452"/>
    </source>
</evidence>
<proteinExistence type="predicted"/>
<comment type="caution">
    <text evidence="6">The sequence shown here is derived from an EMBL/GenBank/DDBJ whole genome shotgun (WGS) entry which is preliminary data.</text>
</comment>
<keyword evidence="3 5" id="KW-1133">Transmembrane helix</keyword>
<evidence type="ECO:0000256" key="3">
    <source>
        <dbReference type="ARBA" id="ARBA00022989"/>
    </source>
</evidence>
<evidence type="ECO:0000313" key="6">
    <source>
        <dbReference type="EMBL" id="MEE6187625.1"/>
    </source>
</evidence>
<keyword evidence="4 5" id="KW-0472">Membrane</keyword>
<gene>
    <name evidence="6" type="ORF">V2H41_10095</name>
</gene>
<reference evidence="6 7" key="1">
    <citation type="submission" date="2024-01" db="EMBL/GenBank/DDBJ databases">
        <title>Niabella digestum sp. nov., isolated from waste digestion system.</title>
        <authorList>
            <person name="Zhang L."/>
        </authorList>
    </citation>
    <scope>NUCLEOTIDE SEQUENCE [LARGE SCALE GENOMIC DNA]</scope>
    <source>
        <strain evidence="6 7">A18</strain>
    </source>
</reference>
<feature type="transmembrane region" description="Helical" evidence="5">
    <location>
        <begin position="73"/>
        <end position="91"/>
    </location>
</feature>
<evidence type="ECO:0000256" key="4">
    <source>
        <dbReference type="ARBA" id="ARBA00023136"/>
    </source>
</evidence>
<keyword evidence="2 5" id="KW-0812">Transmembrane</keyword>
<evidence type="ECO:0000256" key="5">
    <source>
        <dbReference type="SAM" id="Phobius"/>
    </source>
</evidence>
<feature type="transmembrane region" description="Helical" evidence="5">
    <location>
        <begin position="43"/>
        <end position="66"/>
    </location>
</feature>
<dbReference type="InterPro" id="IPR032808">
    <property type="entry name" value="DoxX"/>
</dbReference>
<comment type="subcellular location">
    <subcellularLocation>
        <location evidence="1">Membrane</location>
        <topology evidence="1">Multi-pass membrane protein</topology>
    </subcellularLocation>
</comment>
<dbReference type="Proteomes" id="UP001357452">
    <property type="component" value="Unassembled WGS sequence"/>
</dbReference>
<name>A0ABU7RI13_9BACT</name>
<protein>
    <submittedName>
        <fullName evidence="6">DoxX family membrane protein</fullName>
    </submittedName>
</protein>
<evidence type="ECO:0000256" key="2">
    <source>
        <dbReference type="ARBA" id="ARBA00022692"/>
    </source>
</evidence>
<keyword evidence="7" id="KW-1185">Reference proteome</keyword>
<dbReference type="Pfam" id="PF07681">
    <property type="entry name" value="DoxX"/>
    <property type="match status" value="1"/>
</dbReference>